<accession>F0XEZ8</accession>
<dbReference type="PANTHER" id="PTHR43811:SF19">
    <property type="entry name" value="39 KDA FK506-BINDING NUCLEAR PROTEIN"/>
    <property type="match status" value="1"/>
</dbReference>
<dbReference type="PIRSF" id="PIRSF001473">
    <property type="entry name" value="FK506-bp_FPR3"/>
    <property type="match status" value="1"/>
</dbReference>
<evidence type="ECO:0000256" key="3">
    <source>
        <dbReference type="ARBA" id="ARBA00007838"/>
    </source>
</evidence>
<dbReference type="GO" id="GO:0005730">
    <property type="term" value="C:nucleolus"/>
    <property type="evidence" value="ECO:0007669"/>
    <property type="project" value="TreeGrafter"/>
</dbReference>
<dbReference type="EC" id="5.2.1.8" evidence="7"/>
<dbReference type="InParanoid" id="F0XEZ8"/>
<name>F0XEZ8_GROCL</name>
<gene>
    <name evidence="10" type="ORF">CMQ_1352</name>
</gene>
<evidence type="ECO:0000256" key="1">
    <source>
        <dbReference type="ARBA" id="ARBA00000971"/>
    </source>
</evidence>
<dbReference type="STRING" id="655863.F0XEZ8"/>
<feature type="compositionally biased region" description="Acidic residues" evidence="8">
    <location>
        <begin position="169"/>
        <end position="197"/>
    </location>
</feature>
<dbReference type="FunFam" id="3.10.50.40:FF:000006">
    <property type="entry name" value="Peptidyl-prolyl cis-trans isomerase"/>
    <property type="match status" value="1"/>
</dbReference>
<dbReference type="Gene3D" id="3.10.50.40">
    <property type="match status" value="1"/>
</dbReference>
<evidence type="ECO:0000256" key="2">
    <source>
        <dbReference type="ARBA" id="ARBA00002221"/>
    </source>
</evidence>
<feature type="region of interest" description="Disordered" evidence="8">
    <location>
        <begin position="331"/>
        <end position="387"/>
    </location>
</feature>
<dbReference type="InterPro" id="IPR046357">
    <property type="entry name" value="PPIase_dom_sf"/>
</dbReference>
<dbReference type="GeneID" id="25974221"/>
<comment type="subunit">
    <text evidence="4">Binds to histones H3 and H4.</text>
</comment>
<feature type="region of interest" description="Disordered" evidence="8">
    <location>
        <begin position="39"/>
        <end position="197"/>
    </location>
</feature>
<comment type="similarity">
    <text evidence="3">Belongs to the FKBP-type PPIase family. FKBP3/4 subfamily.</text>
</comment>
<dbReference type="OrthoDB" id="77911at2759"/>
<evidence type="ECO:0000256" key="6">
    <source>
        <dbReference type="ARBA" id="ARBA00023235"/>
    </source>
</evidence>
<dbReference type="InterPro" id="IPR001179">
    <property type="entry name" value="PPIase_FKBP_dom"/>
</dbReference>
<evidence type="ECO:0000256" key="7">
    <source>
        <dbReference type="PROSITE-ProRule" id="PRU00277"/>
    </source>
</evidence>
<dbReference type="Gene3D" id="2.60.120.340">
    <property type="entry name" value="Nucleoplasmin core domain"/>
    <property type="match status" value="1"/>
</dbReference>
<dbReference type="Pfam" id="PF17800">
    <property type="entry name" value="NPL"/>
    <property type="match status" value="1"/>
</dbReference>
<feature type="domain" description="PPIase FKBP-type" evidence="9">
    <location>
        <begin position="418"/>
        <end position="504"/>
    </location>
</feature>
<feature type="compositionally biased region" description="Acidic residues" evidence="8">
    <location>
        <begin position="86"/>
        <end position="97"/>
    </location>
</feature>
<feature type="compositionally biased region" description="Acidic residues" evidence="8">
    <location>
        <begin position="243"/>
        <end position="283"/>
    </location>
</feature>
<dbReference type="PROSITE" id="PS50059">
    <property type="entry name" value="FKBP_PPIASE"/>
    <property type="match status" value="1"/>
</dbReference>
<feature type="compositionally biased region" description="Basic and acidic residues" evidence="8">
    <location>
        <begin position="302"/>
        <end position="314"/>
    </location>
</feature>
<comment type="catalytic activity">
    <reaction evidence="1 7">
        <text>[protein]-peptidylproline (omega=180) = [protein]-peptidylproline (omega=0)</text>
        <dbReference type="Rhea" id="RHEA:16237"/>
        <dbReference type="Rhea" id="RHEA-COMP:10747"/>
        <dbReference type="Rhea" id="RHEA-COMP:10748"/>
        <dbReference type="ChEBI" id="CHEBI:83833"/>
        <dbReference type="ChEBI" id="CHEBI:83834"/>
        <dbReference type="EC" id="5.2.1.8"/>
    </reaction>
</comment>
<evidence type="ECO:0000256" key="5">
    <source>
        <dbReference type="ARBA" id="ARBA00023110"/>
    </source>
</evidence>
<proteinExistence type="inferred from homology"/>
<dbReference type="GO" id="GO:0000785">
    <property type="term" value="C:chromatin"/>
    <property type="evidence" value="ECO:0007669"/>
    <property type="project" value="TreeGrafter"/>
</dbReference>
<dbReference type="RefSeq" id="XP_014173906.1">
    <property type="nucleotide sequence ID" value="XM_014318431.1"/>
</dbReference>
<dbReference type="Proteomes" id="UP000007796">
    <property type="component" value="Unassembled WGS sequence"/>
</dbReference>
<feature type="compositionally biased region" description="Acidic residues" evidence="8">
    <location>
        <begin position="124"/>
        <end position="139"/>
    </location>
</feature>
<evidence type="ECO:0000259" key="9">
    <source>
        <dbReference type="PROSITE" id="PS50059"/>
    </source>
</evidence>
<dbReference type="FunCoup" id="F0XEZ8">
    <property type="interactions" value="487"/>
</dbReference>
<dbReference type="GO" id="GO:0003755">
    <property type="term" value="F:peptidyl-prolyl cis-trans isomerase activity"/>
    <property type="evidence" value="ECO:0007669"/>
    <property type="project" value="UniProtKB-KW"/>
</dbReference>
<keyword evidence="5 7" id="KW-0697">Rotamase</keyword>
<dbReference type="Pfam" id="PF00254">
    <property type="entry name" value="FKBP_C"/>
    <property type="match status" value="1"/>
</dbReference>
<feature type="compositionally biased region" description="Acidic residues" evidence="8">
    <location>
        <begin position="67"/>
        <end position="77"/>
    </location>
</feature>
<keyword evidence="6 7" id="KW-0413">Isomerase</keyword>
<dbReference type="SUPFAM" id="SSF54534">
    <property type="entry name" value="FKBP-like"/>
    <property type="match status" value="1"/>
</dbReference>
<feature type="region of interest" description="Disordered" evidence="8">
    <location>
        <begin position="240"/>
        <end position="317"/>
    </location>
</feature>
<dbReference type="HOGENOM" id="CLU_022297_3_1_1"/>
<dbReference type="InterPro" id="IPR023566">
    <property type="entry name" value="PPIase_Fpr3/Fpr4-like"/>
</dbReference>
<sequence length="504" mass="54969">MSQPQGVFGLEVPPGGVLIPAVLNFPATIAISMAAIDPTAEPEADEEGNIPTTGRSTLRIVRRPIDDESDDEDEEDEYLRSILAGSDDDDDEDDDEPNGGPSDPSKSPRRKDIKALLDALAAENGDDDEDEDEDEEMEDVGATKGKKKASSAKVSKPSKTSKKGKEPATVEDDEDDEDEDEDDEDDEDDSDDEDVVLEDFVLCTLDTERLYQQPLQIEINAGETVFFTVTGSHAVHLTGNYIVEDDEDSEDEDDEDDDDYDLPPDIDLEELDSEDEDELDELDLITGRVEEVDDDEVAPKLTEVKKGGKKRPAEDVAEQTLDDLISKEAKGAETKLSKKQQKKLKNNQGEAVGVQKQEDEKKRVQFAKNLEQGPTGSGAKDAKDAKDTKGKTALGVKVVQGVTIDDRKLGSGRIVKSGDRVGMRYIGKLENGKVFDSNKKGPAFSFRVGKGEVIRGWDIGIAGMAIGGERRLTIPAHLAYGSKKLDGIPANSTLIFDVKLLEIK</sequence>
<dbReference type="EMBL" id="GL629765">
    <property type="protein sequence ID" value="EFX04424.1"/>
    <property type="molecule type" value="Genomic_DNA"/>
</dbReference>
<protein>
    <recommendedName>
        <fullName evidence="7">peptidylprolyl isomerase</fullName>
        <ecNumber evidence="7">5.2.1.8</ecNumber>
    </recommendedName>
</protein>
<reference evidence="10 11" key="1">
    <citation type="journal article" date="2011" name="Proc. Natl. Acad. Sci. U.S.A.">
        <title>Genome and transcriptome analyses of the mountain pine beetle-fungal symbiont Grosmannia clavigera, a lodgepole pine pathogen.</title>
        <authorList>
            <person name="DiGuistini S."/>
            <person name="Wang Y."/>
            <person name="Liao N.Y."/>
            <person name="Taylor G."/>
            <person name="Tanguay P."/>
            <person name="Feau N."/>
            <person name="Henrissat B."/>
            <person name="Chan S.K."/>
            <person name="Hesse-Orce U."/>
            <person name="Alamouti S.M."/>
            <person name="Tsui C.K.M."/>
            <person name="Docking R.T."/>
            <person name="Levasseur A."/>
            <person name="Haridas S."/>
            <person name="Robertson G."/>
            <person name="Birol I."/>
            <person name="Holt R.A."/>
            <person name="Marra M.A."/>
            <person name="Hamelin R.C."/>
            <person name="Hirst M."/>
            <person name="Jones S.J.M."/>
            <person name="Bohlmann J."/>
            <person name="Breuil C."/>
        </authorList>
    </citation>
    <scope>NUCLEOTIDE SEQUENCE [LARGE SCALE GENOMIC DNA]</scope>
    <source>
        <strain evidence="11">kw1407 / UAMH 11150</strain>
    </source>
</reference>
<dbReference type="InterPro" id="IPR041232">
    <property type="entry name" value="NPL"/>
</dbReference>
<dbReference type="eggNOG" id="KOG0552">
    <property type="taxonomic scope" value="Eukaryota"/>
</dbReference>
<dbReference type="AlphaFoldDB" id="F0XEZ8"/>
<dbReference type="PANTHER" id="PTHR43811">
    <property type="entry name" value="FKBP-TYPE PEPTIDYL-PROLYL CIS-TRANS ISOMERASE FKPA"/>
    <property type="match status" value="1"/>
</dbReference>
<comment type="function">
    <text evidence="2">PPIase that acts as a histone chaperone. Histone proline isomerase that increases the rate of cis-trans isomerization at prolines on the histone H3 N-terminal tail. Proline isomerization influences H3 methylation thereby regulating gene expression.</text>
</comment>
<evidence type="ECO:0000256" key="4">
    <source>
        <dbReference type="ARBA" id="ARBA00011865"/>
    </source>
</evidence>
<evidence type="ECO:0000313" key="11">
    <source>
        <dbReference type="Proteomes" id="UP000007796"/>
    </source>
</evidence>
<evidence type="ECO:0000313" key="10">
    <source>
        <dbReference type="EMBL" id="EFX04424.1"/>
    </source>
</evidence>
<keyword evidence="11" id="KW-1185">Reference proteome</keyword>
<evidence type="ECO:0000256" key="8">
    <source>
        <dbReference type="SAM" id="MobiDB-lite"/>
    </source>
</evidence>
<organism evidence="11">
    <name type="scientific">Grosmannia clavigera (strain kw1407 / UAMH 11150)</name>
    <name type="common">Blue stain fungus</name>
    <name type="synonym">Graphiocladiella clavigera</name>
    <dbReference type="NCBI Taxonomy" id="655863"/>
    <lineage>
        <taxon>Eukaryota</taxon>
        <taxon>Fungi</taxon>
        <taxon>Dikarya</taxon>
        <taxon>Ascomycota</taxon>
        <taxon>Pezizomycotina</taxon>
        <taxon>Sordariomycetes</taxon>
        <taxon>Sordariomycetidae</taxon>
        <taxon>Ophiostomatales</taxon>
        <taxon>Ophiostomataceae</taxon>
        <taxon>Leptographium</taxon>
    </lineage>
</organism>